<feature type="modified residue" description="N6-(pyridoxal phosphate)lysine" evidence="7">
    <location>
        <position position="194"/>
    </location>
</feature>
<evidence type="ECO:0000256" key="3">
    <source>
        <dbReference type="ARBA" id="ARBA00022679"/>
    </source>
</evidence>
<dbReference type="EC" id="2.6.1.37" evidence="7"/>
<evidence type="ECO:0000256" key="4">
    <source>
        <dbReference type="ARBA" id="ARBA00022898"/>
    </source>
</evidence>
<evidence type="ECO:0000256" key="5">
    <source>
        <dbReference type="ARBA" id="ARBA00023317"/>
    </source>
</evidence>
<keyword evidence="4 7" id="KW-0663">Pyridoxal phosphate</keyword>
<gene>
    <name evidence="7 9" type="primary">phnW</name>
    <name evidence="9" type="ORF">ACFFJ8_04780</name>
</gene>
<accession>A0ABV6J790</accession>
<comment type="caution">
    <text evidence="9">The sequence shown here is derived from an EMBL/GenBank/DDBJ whole genome shotgun (WGS) entry which is preliminary data.</text>
</comment>
<dbReference type="SUPFAM" id="SSF53383">
    <property type="entry name" value="PLP-dependent transferases"/>
    <property type="match status" value="1"/>
</dbReference>
<dbReference type="InterPro" id="IPR015422">
    <property type="entry name" value="PyrdxlP-dep_Trfase_small"/>
</dbReference>
<keyword evidence="2 7" id="KW-0032">Aminotransferase</keyword>
<keyword evidence="10" id="KW-1185">Reference proteome</keyword>
<proteinExistence type="inferred from homology"/>
<evidence type="ECO:0000256" key="2">
    <source>
        <dbReference type="ARBA" id="ARBA00022576"/>
    </source>
</evidence>
<evidence type="ECO:0000256" key="7">
    <source>
        <dbReference type="HAMAP-Rule" id="MF_01376"/>
    </source>
</evidence>
<name>A0ABV6J790_9BACL</name>
<comment type="function">
    <text evidence="7">Involved in phosphonate degradation.</text>
</comment>
<dbReference type="EMBL" id="JBHLVF010000009">
    <property type="protein sequence ID" value="MFC0390688.1"/>
    <property type="molecule type" value="Genomic_DNA"/>
</dbReference>
<dbReference type="Gene3D" id="3.40.640.10">
    <property type="entry name" value="Type I PLP-dependent aspartate aminotransferase-like (Major domain)"/>
    <property type="match status" value="1"/>
</dbReference>
<dbReference type="Proteomes" id="UP001589818">
    <property type="component" value="Unassembled WGS sequence"/>
</dbReference>
<protein>
    <recommendedName>
        <fullName evidence="7">2-aminoethylphosphonate--pyruvate transaminase</fullName>
        <ecNumber evidence="7">2.6.1.37</ecNumber>
    </recommendedName>
    <alternativeName>
        <fullName evidence="7">2-aminoethylphosphonate aminotransferase</fullName>
    </alternativeName>
    <alternativeName>
        <fullName evidence="7">AEP transaminase</fullName>
        <shortName evidence="7">AEPT</shortName>
    </alternativeName>
</protein>
<dbReference type="HAMAP" id="MF_01376">
    <property type="entry name" value="PhnW_aminotrans_5"/>
    <property type="match status" value="1"/>
</dbReference>
<organism evidence="9 10">
    <name type="scientific">Paenibacillus mendelii</name>
    <dbReference type="NCBI Taxonomy" id="206163"/>
    <lineage>
        <taxon>Bacteria</taxon>
        <taxon>Bacillati</taxon>
        <taxon>Bacillota</taxon>
        <taxon>Bacilli</taxon>
        <taxon>Bacillales</taxon>
        <taxon>Paenibacillaceae</taxon>
        <taxon>Paenibacillus</taxon>
    </lineage>
</organism>
<comment type="cofactor">
    <cofactor evidence="1 7">
        <name>pyridoxal 5'-phosphate</name>
        <dbReference type="ChEBI" id="CHEBI:597326"/>
    </cofactor>
</comment>
<keyword evidence="3 7" id="KW-0808">Transferase</keyword>
<comment type="subunit">
    <text evidence="7">Homodimer.</text>
</comment>
<dbReference type="InterPro" id="IPR024169">
    <property type="entry name" value="SP_NH2Trfase/AEP_transaminase"/>
</dbReference>
<dbReference type="GO" id="GO:0047304">
    <property type="term" value="F:2-aminoethylphosphonate-pyruvate transaminase activity"/>
    <property type="evidence" value="ECO:0007669"/>
    <property type="project" value="UniProtKB-EC"/>
</dbReference>
<dbReference type="NCBIfam" id="TIGR03301">
    <property type="entry name" value="PhnW-AepZ"/>
    <property type="match status" value="1"/>
</dbReference>
<evidence type="ECO:0000313" key="9">
    <source>
        <dbReference type="EMBL" id="MFC0390688.1"/>
    </source>
</evidence>
<dbReference type="PANTHER" id="PTHR42778:SF1">
    <property type="entry name" value="2-AMINOETHYLPHOSPHONATE--PYRUVATE TRANSAMINASE"/>
    <property type="match status" value="1"/>
</dbReference>
<dbReference type="Pfam" id="PF00266">
    <property type="entry name" value="Aminotran_5"/>
    <property type="match status" value="1"/>
</dbReference>
<comment type="similarity">
    <text evidence="7">Belongs to the class-V pyridoxal-phosphate-dependent aminotransferase family. PhnW subfamily.</text>
</comment>
<evidence type="ECO:0000313" key="10">
    <source>
        <dbReference type="Proteomes" id="UP001589818"/>
    </source>
</evidence>
<reference evidence="9 10" key="1">
    <citation type="submission" date="2024-09" db="EMBL/GenBank/DDBJ databases">
        <authorList>
            <person name="Sun Q."/>
            <person name="Mori K."/>
        </authorList>
    </citation>
    <scope>NUCLEOTIDE SEQUENCE [LARGE SCALE GENOMIC DNA]</scope>
    <source>
        <strain evidence="9 10">CCM 4839</strain>
    </source>
</reference>
<dbReference type="PANTHER" id="PTHR42778">
    <property type="entry name" value="2-AMINOETHYLPHOSPHONATE--PYRUVATE TRANSAMINASE"/>
    <property type="match status" value="1"/>
</dbReference>
<keyword evidence="5 7" id="KW-0670">Pyruvate</keyword>
<dbReference type="PIRSF" id="PIRSF000524">
    <property type="entry name" value="SPT"/>
    <property type="match status" value="1"/>
</dbReference>
<evidence type="ECO:0000256" key="1">
    <source>
        <dbReference type="ARBA" id="ARBA00001933"/>
    </source>
</evidence>
<dbReference type="NCBIfam" id="TIGR02326">
    <property type="entry name" value="transamin_PhnW"/>
    <property type="match status" value="1"/>
</dbReference>
<feature type="domain" description="Aminotransferase class V" evidence="8">
    <location>
        <begin position="56"/>
        <end position="308"/>
    </location>
</feature>
<dbReference type="InterPro" id="IPR012703">
    <property type="entry name" value="NH2EtPonate_pyrv_transaminase"/>
</dbReference>
<dbReference type="InterPro" id="IPR000192">
    <property type="entry name" value="Aminotrans_V_dom"/>
</dbReference>
<dbReference type="InterPro" id="IPR015421">
    <property type="entry name" value="PyrdxlP-dep_Trfase_major"/>
</dbReference>
<evidence type="ECO:0000259" key="8">
    <source>
        <dbReference type="Pfam" id="PF00266"/>
    </source>
</evidence>
<comment type="catalytic activity">
    <reaction evidence="6 7">
        <text>(2-aminoethyl)phosphonate + pyruvate = phosphonoacetaldehyde + L-alanine</text>
        <dbReference type="Rhea" id="RHEA:17021"/>
        <dbReference type="ChEBI" id="CHEBI:15361"/>
        <dbReference type="ChEBI" id="CHEBI:57418"/>
        <dbReference type="ChEBI" id="CHEBI:57972"/>
        <dbReference type="ChEBI" id="CHEBI:58383"/>
        <dbReference type="EC" id="2.6.1.37"/>
    </reaction>
</comment>
<dbReference type="RefSeq" id="WP_204821130.1">
    <property type="nucleotide sequence ID" value="NZ_JANHOF010000009.1"/>
</dbReference>
<dbReference type="Gene3D" id="3.90.1150.10">
    <property type="entry name" value="Aspartate Aminotransferase, domain 1"/>
    <property type="match status" value="1"/>
</dbReference>
<dbReference type="InterPro" id="IPR015424">
    <property type="entry name" value="PyrdxlP-dep_Trfase"/>
</dbReference>
<evidence type="ECO:0000256" key="6">
    <source>
        <dbReference type="ARBA" id="ARBA00049460"/>
    </source>
</evidence>
<dbReference type="NCBIfam" id="NF010006">
    <property type="entry name" value="PRK13479.1"/>
    <property type="match status" value="1"/>
</dbReference>
<sequence length="369" mass="40966">MDDNPYLLLTPGPLSTSKRVKAAMLKDWCTWDREYNDLVQNIRSRLVALATKRTGEYSCVLMQGSGTFCVESVIGSALGRIDKLLVLTNGAYGKRIAQMAQVLGISTVVQDSGEVSLPDLDKLEETLRSDETITHVAMVHCETTTGVLNPIQEAGRIVKSHGKVFIVDAMSSFGGVPLDAAEIGIDFLISSANKCIQGVPGFGFVIARIDRLQSCQGQARSLSLDLFDQWDHMEKNGGKWRYTSPTHIVHAFYEALTELEEEGGVSARYERYRQNQLTLVSGMREIHFETLLPDEAQSPIITSFYYPKDESFTFETFYKQLKEHGFVIYPGKISNADTFRIGNIGEIDEADMKRLVAAVEQVRGDGQSA</sequence>